<dbReference type="Proteomes" id="UP000748756">
    <property type="component" value="Unassembled WGS sequence"/>
</dbReference>
<feature type="coiled-coil region" evidence="4">
    <location>
        <begin position="159"/>
        <end position="186"/>
    </location>
</feature>
<protein>
    <submittedName>
        <fullName evidence="6">60S ribosomal protein L35</fullName>
    </submittedName>
</protein>
<dbReference type="GO" id="GO:0003735">
    <property type="term" value="F:structural constituent of ribosome"/>
    <property type="evidence" value="ECO:0007669"/>
    <property type="project" value="InterPro"/>
</dbReference>
<dbReference type="GO" id="GO:0022625">
    <property type="term" value="C:cytosolic large ribosomal subunit"/>
    <property type="evidence" value="ECO:0007669"/>
    <property type="project" value="InterPro"/>
</dbReference>
<proteinExistence type="inferred from homology"/>
<reference evidence="6" key="1">
    <citation type="journal article" date="2020" name="Fungal Divers.">
        <title>Resolving the Mortierellaceae phylogeny through synthesis of multi-gene phylogenetics and phylogenomics.</title>
        <authorList>
            <person name="Vandepol N."/>
            <person name="Liber J."/>
            <person name="Desiro A."/>
            <person name="Na H."/>
            <person name="Kennedy M."/>
            <person name="Barry K."/>
            <person name="Grigoriev I.V."/>
            <person name="Miller A.N."/>
            <person name="O'Donnell K."/>
            <person name="Stajich J.E."/>
            <person name="Bonito G."/>
        </authorList>
    </citation>
    <scope>NUCLEOTIDE SEQUENCE</scope>
    <source>
        <strain evidence="6">NRRL 6426</strain>
    </source>
</reference>
<dbReference type="Pfam" id="PF00831">
    <property type="entry name" value="Ribosomal_L29"/>
    <property type="match status" value="1"/>
</dbReference>
<sequence length="275" mass="31391">MSAESMEPYRRLERGEGSPQEERQATVSIGGRHHNYPSVPGSSGSDVLSIQSGTQRQCSRLIDGLRYSPLNHHRYWARHIFLEGHRLELQEEFIIKSTSGGGNLSSHNTDTSEEDNRWWTFLVYWGGKGRWHQQDVEIISFRGQDTAPSGQPNAAVKAYELRTKNKAELTKQLEELKQELASLKVQKVAGGSAGKLTKISAVRKSIARVMTVITQTQRAQLRLFYQKKNFLPLDLRVKKTRAIRRRLTKHEASVKTVKQQKKDTHFPLRKYAVKA</sequence>
<evidence type="ECO:0000256" key="5">
    <source>
        <dbReference type="SAM" id="MobiDB-lite"/>
    </source>
</evidence>
<comment type="caution">
    <text evidence="6">The sequence shown here is derived from an EMBL/GenBank/DDBJ whole genome shotgun (WGS) entry which is preliminary data.</text>
</comment>
<dbReference type="Gene3D" id="6.10.250.3450">
    <property type="match status" value="1"/>
</dbReference>
<dbReference type="FunFam" id="1.10.287.310:FF:000002">
    <property type="entry name" value="60S ribosomal protein L35"/>
    <property type="match status" value="1"/>
</dbReference>
<comment type="similarity">
    <text evidence="1">Belongs to the universal ribosomal protein uL29 family.</text>
</comment>
<gene>
    <name evidence="6" type="primary">RPL35_1</name>
    <name evidence="6" type="ORF">BG015_003753</name>
</gene>
<dbReference type="OrthoDB" id="528635at2759"/>
<dbReference type="HAMAP" id="MF_00374">
    <property type="entry name" value="Ribosomal_uL29"/>
    <property type="match status" value="1"/>
</dbReference>
<evidence type="ECO:0000256" key="2">
    <source>
        <dbReference type="ARBA" id="ARBA00022980"/>
    </source>
</evidence>
<dbReference type="NCBIfam" id="TIGR00012">
    <property type="entry name" value="L29"/>
    <property type="match status" value="1"/>
</dbReference>
<dbReference type="InterPro" id="IPR001854">
    <property type="entry name" value="Ribosomal_uL29"/>
</dbReference>
<name>A0A9P5RGS8_9FUNG</name>
<organism evidence="6 7">
    <name type="scientific">Linnemannia schmuckeri</name>
    <dbReference type="NCBI Taxonomy" id="64567"/>
    <lineage>
        <taxon>Eukaryota</taxon>
        <taxon>Fungi</taxon>
        <taxon>Fungi incertae sedis</taxon>
        <taxon>Mucoromycota</taxon>
        <taxon>Mortierellomycotina</taxon>
        <taxon>Mortierellomycetes</taxon>
        <taxon>Mortierellales</taxon>
        <taxon>Mortierellaceae</taxon>
        <taxon>Linnemannia</taxon>
    </lineage>
</organism>
<keyword evidence="7" id="KW-1185">Reference proteome</keyword>
<dbReference type="GO" id="GO:0006412">
    <property type="term" value="P:translation"/>
    <property type="evidence" value="ECO:0007669"/>
    <property type="project" value="InterPro"/>
</dbReference>
<dbReference type="FunFam" id="6.10.250.3450:FF:000001">
    <property type="entry name" value="60S ribosomal protein L35"/>
    <property type="match status" value="1"/>
</dbReference>
<evidence type="ECO:0000313" key="7">
    <source>
        <dbReference type="Proteomes" id="UP000748756"/>
    </source>
</evidence>
<dbReference type="GO" id="GO:0003729">
    <property type="term" value="F:mRNA binding"/>
    <property type="evidence" value="ECO:0007669"/>
    <property type="project" value="TreeGrafter"/>
</dbReference>
<evidence type="ECO:0000256" key="3">
    <source>
        <dbReference type="ARBA" id="ARBA00023274"/>
    </source>
</evidence>
<dbReference type="GO" id="GO:0000463">
    <property type="term" value="P:maturation of LSU-rRNA from tricistronic rRNA transcript (SSU-rRNA, 5.8S rRNA, LSU-rRNA)"/>
    <property type="evidence" value="ECO:0007669"/>
    <property type="project" value="InterPro"/>
</dbReference>
<dbReference type="PANTHER" id="PTHR45722:SF2">
    <property type="entry name" value="LARGE RIBOSOMAL SUBUNIT PROTEIN UL29-RELATED"/>
    <property type="match status" value="1"/>
</dbReference>
<dbReference type="Gene3D" id="1.10.287.310">
    <property type="match status" value="1"/>
</dbReference>
<keyword evidence="2 6" id="KW-0689">Ribosomal protein</keyword>
<evidence type="ECO:0000256" key="1">
    <source>
        <dbReference type="ARBA" id="ARBA00009254"/>
    </source>
</evidence>
<dbReference type="PROSITE" id="PS00579">
    <property type="entry name" value="RIBOSOMAL_L29"/>
    <property type="match status" value="1"/>
</dbReference>
<dbReference type="InterPro" id="IPR018254">
    <property type="entry name" value="Ribosomal_uL29_CS"/>
</dbReference>
<feature type="compositionally biased region" description="Basic and acidic residues" evidence="5">
    <location>
        <begin position="7"/>
        <end position="24"/>
    </location>
</feature>
<dbReference type="InterPro" id="IPR045059">
    <property type="entry name" value="Ribosomal_uL29_euk"/>
</dbReference>
<accession>A0A9P5RGS8</accession>
<feature type="region of interest" description="Disordered" evidence="5">
    <location>
        <begin position="1"/>
        <end position="50"/>
    </location>
</feature>
<dbReference type="AlphaFoldDB" id="A0A9P5RGS8"/>
<keyword evidence="3" id="KW-0687">Ribonucleoprotein</keyword>
<dbReference type="EMBL" id="JAAAUQ010001852">
    <property type="protein sequence ID" value="KAF9132134.1"/>
    <property type="molecule type" value="Genomic_DNA"/>
</dbReference>
<keyword evidence="4" id="KW-0175">Coiled coil</keyword>
<evidence type="ECO:0000256" key="4">
    <source>
        <dbReference type="SAM" id="Coils"/>
    </source>
</evidence>
<dbReference type="PANTHER" id="PTHR45722">
    <property type="entry name" value="60S RIBOSOMAL PROTEIN L35"/>
    <property type="match status" value="1"/>
</dbReference>
<dbReference type="InterPro" id="IPR036049">
    <property type="entry name" value="Ribosomal_uL29_sf"/>
</dbReference>
<dbReference type="CDD" id="cd00427">
    <property type="entry name" value="Ribosomal_L29_HIP"/>
    <property type="match status" value="1"/>
</dbReference>
<evidence type="ECO:0000313" key="6">
    <source>
        <dbReference type="EMBL" id="KAF9132134.1"/>
    </source>
</evidence>
<dbReference type="SUPFAM" id="SSF46561">
    <property type="entry name" value="Ribosomal protein L29 (L29p)"/>
    <property type="match status" value="1"/>
</dbReference>
<feature type="compositionally biased region" description="Polar residues" evidence="5">
    <location>
        <begin position="40"/>
        <end position="50"/>
    </location>
</feature>